<dbReference type="Proteomes" id="UP001279734">
    <property type="component" value="Unassembled WGS sequence"/>
</dbReference>
<reference evidence="1" key="1">
    <citation type="submission" date="2023-05" db="EMBL/GenBank/DDBJ databases">
        <title>Nepenthes gracilis genome sequencing.</title>
        <authorList>
            <person name="Fukushima K."/>
        </authorList>
    </citation>
    <scope>NUCLEOTIDE SEQUENCE</scope>
    <source>
        <strain evidence="1">SING2019-196</strain>
    </source>
</reference>
<accession>A0AAD3Y7E5</accession>
<evidence type="ECO:0000313" key="2">
    <source>
        <dbReference type="Proteomes" id="UP001279734"/>
    </source>
</evidence>
<comment type="caution">
    <text evidence="1">The sequence shown here is derived from an EMBL/GenBank/DDBJ whole genome shotgun (WGS) entry which is preliminary data.</text>
</comment>
<dbReference type="AlphaFoldDB" id="A0AAD3Y7E5"/>
<dbReference type="EMBL" id="BSYO01000037">
    <property type="protein sequence ID" value="GMH29969.1"/>
    <property type="molecule type" value="Genomic_DNA"/>
</dbReference>
<gene>
    <name evidence="1" type="ORF">Nepgr_031812</name>
</gene>
<protein>
    <submittedName>
        <fullName evidence="1">Uncharacterized protein</fullName>
    </submittedName>
</protein>
<evidence type="ECO:0000313" key="1">
    <source>
        <dbReference type="EMBL" id="GMH29969.1"/>
    </source>
</evidence>
<name>A0AAD3Y7E5_NEPGR</name>
<proteinExistence type="predicted"/>
<sequence>MNIRPITDADSLDALGESSWHEEAVGSPTLGIALSTLEPADLVFLAQLPGKEDATAPDPASGKLKYVKGDPTLLDLEKDIQVSVLAASSDFSKDLLVIYSTDSQKMGAFEAESTDQNTLCHADEMHPVPVDCGLECHTDLIEPKSLEGSEPRDESKEGVVRIASNVDVASNEALASADLPLNVVKVGVEQLGTPVKSPIGSSALIMAEINM</sequence>
<organism evidence="1 2">
    <name type="scientific">Nepenthes gracilis</name>
    <name type="common">Slender pitcher plant</name>
    <dbReference type="NCBI Taxonomy" id="150966"/>
    <lineage>
        <taxon>Eukaryota</taxon>
        <taxon>Viridiplantae</taxon>
        <taxon>Streptophyta</taxon>
        <taxon>Embryophyta</taxon>
        <taxon>Tracheophyta</taxon>
        <taxon>Spermatophyta</taxon>
        <taxon>Magnoliopsida</taxon>
        <taxon>eudicotyledons</taxon>
        <taxon>Gunneridae</taxon>
        <taxon>Pentapetalae</taxon>
        <taxon>Caryophyllales</taxon>
        <taxon>Nepenthaceae</taxon>
        <taxon>Nepenthes</taxon>
    </lineage>
</organism>
<keyword evidence="2" id="KW-1185">Reference proteome</keyword>